<dbReference type="Proteomes" id="UP000294530">
    <property type="component" value="Unassembled WGS sequence"/>
</dbReference>
<feature type="region of interest" description="Disordered" evidence="3">
    <location>
        <begin position="280"/>
        <end position="343"/>
    </location>
</feature>
<dbReference type="EMBL" id="SHOA02000013">
    <property type="protein sequence ID" value="TDH67294.1"/>
    <property type="molecule type" value="Genomic_DNA"/>
</dbReference>
<dbReference type="SUPFAM" id="SSF54928">
    <property type="entry name" value="RNA-binding domain, RBD"/>
    <property type="match status" value="1"/>
</dbReference>
<dbReference type="InterPro" id="IPR012677">
    <property type="entry name" value="Nucleotide-bd_a/b_plait_sf"/>
</dbReference>
<evidence type="ECO:0000259" key="4">
    <source>
        <dbReference type="PROSITE" id="PS50102"/>
    </source>
</evidence>
<dbReference type="InterPro" id="IPR000504">
    <property type="entry name" value="RRM_dom"/>
</dbReference>
<reference evidence="5 6" key="1">
    <citation type="journal article" date="2021" name="Genome Biol.">
        <title>AFLAP: assembly-free linkage analysis pipeline using k-mers from genome sequencing data.</title>
        <authorList>
            <person name="Fletcher K."/>
            <person name="Zhang L."/>
            <person name="Gil J."/>
            <person name="Han R."/>
            <person name="Cavanaugh K."/>
            <person name="Michelmore R."/>
        </authorList>
    </citation>
    <scope>NUCLEOTIDE SEQUENCE [LARGE SCALE GENOMIC DNA]</scope>
    <source>
        <strain evidence="5 6">SF5</strain>
    </source>
</reference>
<dbReference type="SMART" id="SM00360">
    <property type="entry name" value="RRM"/>
    <property type="match status" value="1"/>
</dbReference>
<evidence type="ECO:0000256" key="3">
    <source>
        <dbReference type="SAM" id="MobiDB-lite"/>
    </source>
</evidence>
<evidence type="ECO:0000256" key="2">
    <source>
        <dbReference type="PROSITE-ProRule" id="PRU00176"/>
    </source>
</evidence>
<dbReference type="PANTHER" id="PTHR23236:SF11">
    <property type="entry name" value="EUKARYOTIC TRANSLATION INITIATION FACTOR 4H"/>
    <property type="match status" value="1"/>
</dbReference>
<proteinExistence type="predicted"/>
<feature type="region of interest" description="Disordered" evidence="3">
    <location>
        <begin position="179"/>
        <end position="239"/>
    </location>
</feature>
<evidence type="ECO:0000313" key="6">
    <source>
        <dbReference type="Proteomes" id="UP000294530"/>
    </source>
</evidence>
<gene>
    <name evidence="5" type="ORF">CCR75_000722</name>
</gene>
<feature type="compositionally biased region" description="Basic residues" evidence="3">
    <location>
        <begin position="299"/>
        <end position="311"/>
    </location>
</feature>
<dbReference type="GeneID" id="94344499"/>
<organism evidence="5 6">
    <name type="scientific">Bremia lactucae</name>
    <name type="common">Lettuce downy mildew</name>
    <dbReference type="NCBI Taxonomy" id="4779"/>
    <lineage>
        <taxon>Eukaryota</taxon>
        <taxon>Sar</taxon>
        <taxon>Stramenopiles</taxon>
        <taxon>Oomycota</taxon>
        <taxon>Peronosporomycetes</taxon>
        <taxon>Peronosporales</taxon>
        <taxon>Peronosporaceae</taxon>
        <taxon>Bremia</taxon>
    </lineage>
</organism>
<keyword evidence="6" id="KW-1185">Reference proteome</keyword>
<protein>
    <recommendedName>
        <fullName evidence="4">RRM domain-containing protein</fullName>
    </recommendedName>
</protein>
<dbReference type="KEGG" id="blac:94344499"/>
<dbReference type="PROSITE" id="PS50102">
    <property type="entry name" value="RRM"/>
    <property type="match status" value="1"/>
</dbReference>
<dbReference type="InterPro" id="IPR035979">
    <property type="entry name" value="RBD_domain_sf"/>
</dbReference>
<evidence type="ECO:0000256" key="1">
    <source>
        <dbReference type="ARBA" id="ARBA00022884"/>
    </source>
</evidence>
<dbReference type="Pfam" id="PF00076">
    <property type="entry name" value="RRM_1"/>
    <property type="match status" value="1"/>
</dbReference>
<feature type="compositionally biased region" description="Basic and acidic residues" evidence="3">
    <location>
        <begin position="179"/>
        <end position="209"/>
    </location>
</feature>
<dbReference type="OrthoDB" id="439808at2759"/>
<feature type="region of interest" description="Disordered" evidence="3">
    <location>
        <begin position="53"/>
        <end position="99"/>
    </location>
</feature>
<dbReference type="Gene3D" id="3.30.70.330">
    <property type="match status" value="1"/>
</dbReference>
<comment type="caution">
    <text evidence="5">The sequence shown here is derived from an EMBL/GenBank/DDBJ whole genome shotgun (WGS) entry which is preliminary data.</text>
</comment>
<feature type="compositionally biased region" description="Basic and acidic residues" evidence="3">
    <location>
        <begin position="53"/>
        <end position="87"/>
    </location>
</feature>
<dbReference type="AlphaFoldDB" id="A0A976FIU4"/>
<name>A0A976FIU4_BRELC</name>
<dbReference type="RefSeq" id="XP_067816793.1">
    <property type="nucleotide sequence ID" value="XM_067958828.1"/>
</dbReference>
<feature type="compositionally biased region" description="Basic and acidic residues" evidence="3">
    <location>
        <begin position="323"/>
        <end position="335"/>
    </location>
</feature>
<dbReference type="GO" id="GO:0003723">
    <property type="term" value="F:RNA binding"/>
    <property type="evidence" value="ECO:0007669"/>
    <property type="project" value="UniProtKB-UniRule"/>
</dbReference>
<accession>A0A976FIU4</accession>
<dbReference type="PANTHER" id="PTHR23236">
    <property type="entry name" value="EUKARYOTIC TRANSLATION INITIATION FACTOR 4B/4H"/>
    <property type="match status" value="1"/>
</dbReference>
<keyword evidence="1 2" id="KW-0694">RNA-binding</keyword>
<feature type="domain" description="RRM" evidence="4">
    <location>
        <begin position="100"/>
        <end position="175"/>
    </location>
</feature>
<sequence>MAKNISFGRGGTSSWADDDDESFQLLPLASKNLPMEIPELIEEDVIGNNEQQHDTLRQGHNDRYDDRRSGHENRRESYAEHRQDSRDRRPKNSVPNTGPWKLYVGNLPFQSTADDLVDFIGQEGIKDVRLPRYHDNRPSGFAYVEFFEKEHLLQALELDDQKFNGRHVKMDVALDRGRKTHDYERTDNRGERVPDNRREKNESIRERQRLTLLPRSTSTEKKELDAQKPSIFGEAKPRDENTYLERKKVLDRERKAKAKEVKEAKAKFKEEKIAQTIVKEVKSKPVARKGSHDNSTRGGRGRGRGSRRRSVGGRGRGALGMEKFQERKPEIRPKQIDPPARISIPDVAKTANVFNVLNNYDSDSD</sequence>
<evidence type="ECO:0000313" key="5">
    <source>
        <dbReference type="EMBL" id="TDH67294.1"/>
    </source>
</evidence>